<reference evidence="11 12" key="1">
    <citation type="submission" date="2018-06" db="EMBL/GenBank/DDBJ databases">
        <authorList>
            <consortium name="Pathogen Informatics"/>
            <person name="Doyle S."/>
        </authorList>
    </citation>
    <scope>NUCLEOTIDE SEQUENCE [LARGE SCALE GENOMIC DNA]</scope>
    <source>
        <strain evidence="11 12">NCTC10717</strain>
    </source>
</reference>
<feature type="binding site" evidence="5 8">
    <location>
        <position position="363"/>
    </location>
    <ligand>
        <name>substrate</name>
    </ligand>
</feature>
<sequence length="433" mass="46054">MEIRRLDSRAEDFAQAMQDLLAQSSVSQDEVSTRVADIIGDIRARGDAALLHYAAVLDATEVDDVRQLRLSAETLRAAWEGLDAPTQKALQTAHDNVAEYGERQKLQDWSYTRSDGSILAQQVRPLDSVGIYVPGGKAAYPSSVIMNAVPAKVAGVARIVMVVPTPGGVANPLVLASAYLCGVDEVWTIGGAHAVAALAYGTQSLAAVDKITGPGNRYVAEAKRQVFGQVGIDMIAGPSEVVIIADDTAQADWIAADLFAQAEHDEMAQSILLTPSAQLAEHVQKSIAKLLPQQARAAIIERSLAERGALIVCEDIAECIALSNHIAPEHLELMFEQAADYVPHIRHAGAIFVGEHSNEVFGDYCAGTNHVLPTSRSARFASALGVYDFQKRSSVLQLSRAAAGQLSPIAEHLAKGEGLFAHALSAQLRGGDA</sequence>
<feature type="binding site" evidence="5 8">
    <location>
        <position position="239"/>
    </location>
    <ligand>
        <name>substrate</name>
    </ligand>
</feature>
<keyword evidence="5" id="KW-0028">Amino-acid biosynthesis</keyword>
<feature type="binding site" evidence="5 9">
    <location>
        <position position="363"/>
    </location>
    <ligand>
        <name>Zn(2+)</name>
        <dbReference type="ChEBI" id="CHEBI:29105"/>
    </ligand>
</feature>
<dbReference type="GO" id="GO:0008270">
    <property type="term" value="F:zinc ion binding"/>
    <property type="evidence" value="ECO:0007669"/>
    <property type="project" value="UniProtKB-UniRule"/>
</dbReference>
<comment type="function">
    <text evidence="5">Catalyzes the sequential NAD-dependent oxidations of L-histidinol to L-histidinaldehyde and then to L-histidine.</text>
</comment>
<dbReference type="CDD" id="cd06572">
    <property type="entry name" value="Histidinol_dh"/>
    <property type="match status" value="1"/>
</dbReference>
<dbReference type="InterPro" id="IPR001692">
    <property type="entry name" value="Histidinol_DH_CS"/>
</dbReference>
<dbReference type="EC" id="1.1.1.23" evidence="5"/>
<feature type="binding site" evidence="5 9">
    <location>
        <position position="422"/>
    </location>
    <ligand>
        <name>Zn(2+)</name>
        <dbReference type="ChEBI" id="CHEBI:29105"/>
    </ligand>
</feature>
<protein>
    <recommendedName>
        <fullName evidence="5">Histidinol dehydrogenase</fullName>
        <shortName evidence="5">HDH</shortName>
        <ecNumber evidence="5">1.1.1.23</ecNumber>
    </recommendedName>
</protein>
<dbReference type="AlphaFoldDB" id="A0A380MKD0"/>
<dbReference type="Proteomes" id="UP000254575">
    <property type="component" value="Unassembled WGS sequence"/>
</dbReference>
<evidence type="ECO:0000256" key="8">
    <source>
        <dbReference type="PIRSR" id="PIRSR000099-3"/>
    </source>
</evidence>
<gene>
    <name evidence="5 11" type="primary">hisD</name>
    <name evidence="11" type="ORF">NCTC10717_00366</name>
</gene>
<dbReference type="SUPFAM" id="SSF53720">
    <property type="entry name" value="ALDH-like"/>
    <property type="match status" value="1"/>
</dbReference>
<feature type="active site" description="Proton acceptor" evidence="5 7">
    <location>
        <position position="330"/>
    </location>
</feature>
<comment type="pathway">
    <text evidence="5">Amino-acid biosynthesis; L-histidine biosynthesis; L-histidine from 5-phospho-alpha-D-ribose 1-diphosphate: step 9/9.</text>
</comment>
<feature type="binding site" evidence="5 9">
    <location>
        <position position="264"/>
    </location>
    <ligand>
        <name>Zn(2+)</name>
        <dbReference type="ChEBI" id="CHEBI:29105"/>
    </ligand>
</feature>
<dbReference type="Pfam" id="PF00815">
    <property type="entry name" value="Histidinol_dh"/>
    <property type="match status" value="1"/>
</dbReference>
<feature type="active site" description="Proton acceptor" evidence="5 7">
    <location>
        <position position="329"/>
    </location>
</feature>
<keyword evidence="3 5" id="KW-0862">Zinc</keyword>
<dbReference type="HAMAP" id="MF_01024">
    <property type="entry name" value="HisD"/>
    <property type="match status" value="1"/>
</dbReference>
<dbReference type="EMBL" id="UHIA01000003">
    <property type="protein sequence ID" value="SUO92049.1"/>
    <property type="molecule type" value="Genomic_DNA"/>
</dbReference>
<dbReference type="PIRSF" id="PIRSF000099">
    <property type="entry name" value="Histidinol_dh"/>
    <property type="match status" value="1"/>
</dbReference>
<comment type="caution">
    <text evidence="5">Lacks conserved residue(s) required for the propagation of feature annotation.</text>
</comment>
<dbReference type="PANTHER" id="PTHR21256">
    <property type="entry name" value="HISTIDINOL DEHYDROGENASE HDH"/>
    <property type="match status" value="1"/>
</dbReference>
<keyword evidence="4 5" id="KW-0560">Oxidoreductase</keyword>
<evidence type="ECO:0000256" key="5">
    <source>
        <dbReference type="HAMAP-Rule" id="MF_01024"/>
    </source>
</evidence>
<keyword evidence="5" id="KW-0520">NAD</keyword>
<feature type="binding site" evidence="5 8">
    <location>
        <position position="417"/>
    </location>
    <ligand>
        <name>substrate</name>
    </ligand>
</feature>
<dbReference type="InterPro" id="IPR022695">
    <property type="entry name" value="Histidinol_DH_monofunct"/>
</dbReference>
<feature type="binding site" evidence="5 9">
    <location>
        <position position="261"/>
    </location>
    <ligand>
        <name>Zn(2+)</name>
        <dbReference type="ChEBI" id="CHEBI:29105"/>
    </ligand>
</feature>
<evidence type="ECO:0000256" key="2">
    <source>
        <dbReference type="ARBA" id="ARBA00022723"/>
    </source>
</evidence>
<proteinExistence type="inferred from homology"/>
<dbReference type="GO" id="GO:0004399">
    <property type="term" value="F:histidinol dehydrogenase activity"/>
    <property type="evidence" value="ECO:0007669"/>
    <property type="project" value="UniProtKB-UniRule"/>
</dbReference>
<dbReference type="PANTHER" id="PTHR21256:SF2">
    <property type="entry name" value="HISTIDINE BIOSYNTHESIS TRIFUNCTIONAL PROTEIN"/>
    <property type="match status" value="1"/>
</dbReference>
<evidence type="ECO:0000313" key="12">
    <source>
        <dbReference type="Proteomes" id="UP000254575"/>
    </source>
</evidence>
<feature type="binding site" evidence="5 8">
    <location>
        <position position="261"/>
    </location>
    <ligand>
        <name>substrate</name>
    </ligand>
</feature>
<dbReference type="GO" id="GO:0000105">
    <property type="term" value="P:L-histidine biosynthetic process"/>
    <property type="evidence" value="ECO:0007669"/>
    <property type="project" value="UniProtKB-UniRule"/>
</dbReference>
<dbReference type="InterPro" id="IPR016161">
    <property type="entry name" value="Ald_DH/histidinol_DH"/>
</dbReference>
<comment type="similarity">
    <text evidence="1 5 6 10">Belongs to the histidinol dehydrogenase family.</text>
</comment>
<organism evidence="11 12">
    <name type="scientific">Suttonella indologenes</name>
    <dbReference type="NCBI Taxonomy" id="13276"/>
    <lineage>
        <taxon>Bacteria</taxon>
        <taxon>Pseudomonadati</taxon>
        <taxon>Pseudomonadota</taxon>
        <taxon>Gammaproteobacteria</taxon>
        <taxon>Cardiobacteriales</taxon>
        <taxon>Cardiobacteriaceae</taxon>
        <taxon>Suttonella</taxon>
    </lineage>
</organism>
<dbReference type="FunFam" id="3.40.50.1980:FF:000001">
    <property type="entry name" value="Histidinol dehydrogenase"/>
    <property type="match status" value="1"/>
</dbReference>
<dbReference type="GO" id="GO:0005829">
    <property type="term" value="C:cytosol"/>
    <property type="evidence" value="ECO:0007669"/>
    <property type="project" value="TreeGrafter"/>
</dbReference>
<evidence type="ECO:0000256" key="1">
    <source>
        <dbReference type="ARBA" id="ARBA00010178"/>
    </source>
</evidence>
<dbReference type="RefSeq" id="WP_115217670.1">
    <property type="nucleotide sequence ID" value="NZ_UHIA01000003.1"/>
</dbReference>
<accession>A0A380MKD0</accession>
<evidence type="ECO:0000256" key="6">
    <source>
        <dbReference type="PIRNR" id="PIRNR000099"/>
    </source>
</evidence>
<feature type="binding site" evidence="5 8">
    <location>
        <position position="264"/>
    </location>
    <ligand>
        <name>substrate</name>
    </ligand>
</feature>
<evidence type="ECO:0000256" key="7">
    <source>
        <dbReference type="PIRSR" id="PIRSR000099-1"/>
    </source>
</evidence>
<name>A0A380MKD0_9GAMM</name>
<dbReference type="PRINTS" id="PR00083">
    <property type="entry name" value="HOLDHDRGNASE"/>
</dbReference>
<keyword evidence="12" id="KW-1185">Reference proteome</keyword>
<dbReference type="UniPathway" id="UPA00031">
    <property type="reaction ID" value="UER00014"/>
</dbReference>
<evidence type="ECO:0000313" key="11">
    <source>
        <dbReference type="EMBL" id="SUO92049.1"/>
    </source>
</evidence>
<feature type="binding site" evidence="5 8">
    <location>
        <position position="330"/>
    </location>
    <ligand>
        <name>substrate</name>
    </ligand>
</feature>
<keyword evidence="2 5" id="KW-0479">Metal-binding</keyword>
<comment type="cofactor">
    <cofactor evidence="5 9">
        <name>Zn(2+)</name>
        <dbReference type="ChEBI" id="CHEBI:29105"/>
    </cofactor>
    <text evidence="5 9">Binds 1 zinc ion per subunit.</text>
</comment>
<evidence type="ECO:0000256" key="10">
    <source>
        <dbReference type="RuleBase" id="RU004175"/>
    </source>
</evidence>
<evidence type="ECO:0000256" key="9">
    <source>
        <dbReference type="PIRSR" id="PIRSR000099-4"/>
    </source>
</evidence>
<dbReference type="InterPro" id="IPR012131">
    <property type="entry name" value="Hstdl_DH"/>
</dbReference>
<dbReference type="Gene3D" id="1.20.5.1300">
    <property type="match status" value="1"/>
</dbReference>
<dbReference type="NCBIfam" id="TIGR00069">
    <property type="entry name" value="hisD"/>
    <property type="match status" value="1"/>
</dbReference>
<feature type="binding site" evidence="5 8">
    <location>
        <position position="422"/>
    </location>
    <ligand>
        <name>substrate</name>
    </ligand>
</feature>
<dbReference type="OrthoDB" id="9805269at2"/>
<dbReference type="GO" id="GO:0051287">
    <property type="term" value="F:NAD binding"/>
    <property type="evidence" value="ECO:0007669"/>
    <property type="project" value="InterPro"/>
</dbReference>
<comment type="catalytic activity">
    <reaction evidence="5">
        <text>L-histidinol + 2 NAD(+) + H2O = L-histidine + 2 NADH + 3 H(+)</text>
        <dbReference type="Rhea" id="RHEA:20641"/>
        <dbReference type="ChEBI" id="CHEBI:15377"/>
        <dbReference type="ChEBI" id="CHEBI:15378"/>
        <dbReference type="ChEBI" id="CHEBI:57540"/>
        <dbReference type="ChEBI" id="CHEBI:57595"/>
        <dbReference type="ChEBI" id="CHEBI:57699"/>
        <dbReference type="ChEBI" id="CHEBI:57945"/>
        <dbReference type="EC" id="1.1.1.23"/>
    </reaction>
</comment>
<evidence type="ECO:0000256" key="4">
    <source>
        <dbReference type="ARBA" id="ARBA00023002"/>
    </source>
</evidence>
<keyword evidence="5" id="KW-0368">Histidine biosynthesis</keyword>
<evidence type="ECO:0000256" key="3">
    <source>
        <dbReference type="ARBA" id="ARBA00022833"/>
    </source>
</evidence>
<dbReference type="Gene3D" id="3.40.50.1980">
    <property type="entry name" value="Nitrogenase molybdenum iron protein domain"/>
    <property type="match status" value="2"/>
</dbReference>
<dbReference type="PROSITE" id="PS00611">
    <property type="entry name" value="HISOL_DEHYDROGENASE"/>
    <property type="match status" value="1"/>
</dbReference>
<dbReference type="FunFam" id="3.40.50.1980:FF:000026">
    <property type="entry name" value="Histidinol dehydrogenase"/>
    <property type="match status" value="1"/>
</dbReference>